<proteinExistence type="predicted"/>
<feature type="domain" description="HAT C-terminal dimerisation" evidence="2">
    <location>
        <begin position="122"/>
        <end position="168"/>
    </location>
</feature>
<gene>
    <name evidence="3" type="ORF">TSTA_103970</name>
</gene>
<dbReference type="OrthoDB" id="4507940at2759"/>
<dbReference type="GeneID" id="8103169"/>
<dbReference type="AlphaFoldDB" id="B8MNT9"/>
<dbReference type="PhylomeDB" id="B8MNT9"/>
<dbReference type="GO" id="GO:0046983">
    <property type="term" value="F:protein dimerization activity"/>
    <property type="evidence" value="ECO:0007669"/>
    <property type="project" value="InterPro"/>
</dbReference>
<keyword evidence="4" id="KW-1185">Reference proteome</keyword>
<dbReference type="InParanoid" id="B8MNT9"/>
<organism evidence="3 4">
    <name type="scientific">Talaromyces stipitatus (strain ATCC 10500 / CBS 375.48 / QM 6759 / NRRL 1006)</name>
    <name type="common">Penicillium stipitatum</name>
    <dbReference type="NCBI Taxonomy" id="441959"/>
    <lineage>
        <taxon>Eukaryota</taxon>
        <taxon>Fungi</taxon>
        <taxon>Dikarya</taxon>
        <taxon>Ascomycota</taxon>
        <taxon>Pezizomycotina</taxon>
        <taxon>Eurotiomycetes</taxon>
        <taxon>Eurotiomycetidae</taxon>
        <taxon>Eurotiales</taxon>
        <taxon>Trichocomaceae</taxon>
        <taxon>Talaromyces</taxon>
        <taxon>Talaromyces sect. Talaromyces</taxon>
    </lineage>
</organism>
<dbReference type="RefSeq" id="XP_002486416.1">
    <property type="nucleotide sequence ID" value="XM_002486371.1"/>
</dbReference>
<reference evidence="4" key="1">
    <citation type="journal article" date="2015" name="Genome Announc.">
        <title>Genome sequence of the AIDS-associated pathogen Penicillium marneffei (ATCC18224) and its near taxonomic relative Talaromyces stipitatus (ATCC10500).</title>
        <authorList>
            <person name="Nierman W.C."/>
            <person name="Fedorova-Abrams N.D."/>
            <person name="Andrianopoulos A."/>
        </authorList>
    </citation>
    <scope>NUCLEOTIDE SEQUENCE [LARGE SCALE GENOMIC DNA]</scope>
    <source>
        <strain evidence="4">ATCC 10500 / CBS 375.48 / QM 6759 / NRRL 1006</strain>
    </source>
</reference>
<dbReference type="EMBL" id="EQ962658">
    <property type="protein sequence ID" value="EED14178.1"/>
    <property type="molecule type" value="Genomic_DNA"/>
</dbReference>
<accession>B8MNT9</accession>
<evidence type="ECO:0000313" key="3">
    <source>
        <dbReference type="EMBL" id="EED14178.1"/>
    </source>
</evidence>
<feature type="compositionally biased region" description="Acidic residues" evidence="1">
    <location>
        <begin position="205"/>
        <end position="224"/>
    </location>
</feature>
<feature type="region of interest" description="Disordered" evidence="1">
    <location>
        <begin position="199"/>
        <end position="224"/>
    </location>
</feature>
<dbReference type="SUPFAM" id="SSF53098">
    <property type="entry name" value="Ribonuclease H-like"/>
    <property type="match status" value="1"/>
</dbReference>
<dbReference type="VEuPathDB" id="FungiDB:TSTA_103970"/>
<dbReference type="Pfam" id="PF05699">
    <property type="entry name" value="Dimer_Tnp_hAT"/>
    <property type="match status" value="1"/>
</dbReference>
<evidence type="ECO:0000313" key="4">
    <source>
        <dbReference type="Proteomes" id="UP000001745"/>
    </source>
</evidence>
<dbReference type="InterPro" id="IPR012337">
    <property type="entry name" value="RNaseH-like_sf"/>
</dbReference>
<name>B8MNT9_TALSN</name>
<sequence>MLTALHAAKEKLSQYYAMTDEIDSDLYAIGTIISPQQKLQFFRRKEWHDLKTDWHGQYRKSLEDYLEVYKWRLSDIQLVSKVQSSATVILELEVFCEPEESSGLHHSSSSHCDELTQYLKSTLASLAWDVLSIPATGAGVERLFNSTRDVCHYRRGSLKPETIQDIMMFICTSKLEIEEDQRVLINAYLSYEEIQAVKEEKDTQADEFEPISDKDEAEDEDQDEDVVEDYYYYY</sequence>
<protein>
    <recommendedName>
        <fullName evidence="2">HAT C-terminal dimerisation domain-containing protein</fullName>
    </recommendedName>
</protein>
<dbReference type="Proteomes" id="UP000001745">
    <property type="component" value="Unassembled WGS sequence"/>
</dbReference>
<dbReference type="STRING" id="441959.B8MNT9"/>
<evidence type="ECO:0000259" key="2">
    <source>
        <dbReference type="Pfam" id="PF05699"/>
    </source>
</evidence>
<dbReference type="HOGENOM" id="CLU_077443_0_0_1"/>
<dbReference type="OMA" id="DHEMAAS"/>
<evidence type="ECO:0000256" key="1">
    <source>
        <dbReference type="SAM" id="MobiDB-lite"/>
    </source>
</evidence>
<dbReference type="InterPro" id="IPR008906">
    <property type="entry name" value="HATC_C_dom"/>
</dbReference>